<evidence type="ECO:0000313" key="2">
    <source>
        <dbReference type="EMBL" id="SEL10674.1"/>
    </source>
</evidence>
<keyword evidence="1" id="KW-0732">Signal</keyword>
<evidence type="ECO:0000313" key="3">
    <source>
        <dbReference type="Proteomes" id="UP000185766"/>
    </source>
</evidence>
<keyword evidence="3" id="KW-1185">Reference proteome</keyword>
<organism evidence="2 3">
    <name type="scientific">Atopomonas hussainii</name>
    <dbReference type="NCBI Taxonomy" id="1429083"/>
    <lineage>
        <taxon>Bacteria</taxon>
        <taxon>Pseudomonadati</taxon>
        <taxon>Pseudomonadota</taxon>
        <taxon>Gammaproteobacteria</taxon>
        <taxon>Pseudomonadales</taxon>
        <taxon>Pseudomonadaceae</taxon>
        <taxon>Atopomonas</taxon>
    </lineage>
</organism>
<feature type="chain" id="PRO_5010307562" description="Phosphodiesterase" evidence="1">
    <location>
        <begin position="23"/>
        <end position="99"/>
    </location>
</feature>
<dbReference type="Proteomes" id="UP000185766">
    <property type="component" value="Unassembled WGS sequence"/>
</dbReference>
<sequence>MKPLRIAFTALAVLLSSGALHAETVQIPLGQQGNPLIVLPERGQSPASVSAQFGEPLQRRPAVGNPPITRWDYPQFSVYFEHAHVINTVLIHAPQHSQP</sequence>
<gene>
    <name evidence="2" type="ORF">SAMN05216214_10868</name>
</gene>
<accession>A0A1H7MHP7</accession>
<dbReference type="RefSeq" id="WP_407922788.1">
    <property type="nucleotide sequence ID" value="NZ_FOAS01000008.1"/>
</dbReference>
<evidence type="ECO:0000256" key="1">
    <source>
        <dbReference type="SAM" id="SignalP"/>
    </source>
</evidence>
<dbReference type="EMBL" id="FOAS01000008">
    <property type="protein sequence ID" value="SEL10674.1"/>
    <property type="molecule type" value="Genomic_DNA"/>
</dbReference>
<protein>
    <recommendedName>
        <fullName evidence="4">Phosphodiesterase</fullName>
    </recommendedName>
</protein>
<dbReference type="AlphaFoldDB" id="A0A1H7MHP7"/>
<reference evidence="2 3" key="1">
    <citation type="submission" date="2016-10" db="EMBL/GenBank/DDBJ databases">
        <authorList>
            <person name="de Groot N.N."/>
        </authorList>
    </citation>
    <scope>NUCLEOTIDE SEQUENCE [LARGE SCALE GENOMIC DNA]</scope>
    <source>
        <strain evidence="2 3">JCM 19513</strain>
    </source>
</reference>
<dbReference type="STRING" id="1429083.GCA_001885685_00007"/>
<proteinExistence type="predicted"/>
<evidence type="ECO:0008006" key="4">
    <source>
        <dbReference type="Google" id="ProtNLM"/>
    </source>
</evidence>
<feature type="signal peptide" evidence="1">
    <location>
        <begin position="1"/>
        <end position="22"/>
    </location>
</feature>
<name>A0A1H7MHP7_9GAMM</name>